<reference evidence="1 2" key="1">
    <citation type="submission" date="2024-02" db="EMBL/GenBank/DDBJ databases">
        <title>de novo genome assembly of Solanum bulbocastanum strain 11H21.</title>
        <authorList>
            <person name="Hosaka A.J."/>
        </authorList>
    </citation>
    <scope>NUCLEOTIDE SEQUENCE [LARGE SCALE GENOMIC DNA]</scope>
    <source>
        <tissue evidence="1">Young leaves</tissue>
    </source>
</reference>
<dbReference type="GO" id="GO:0020037">
    <property type="term" value="F:heme binding"/>
    <property type="evidence" value="ECO:0007669"/>
    <property type="project" value="InterPro"/>
</dbReference>
<accession>A0AAN8TF46</accession>
<dbReference type="GO" id="GO:0005506">
    <property type="term" value="F:iron ion binding"/>
    <property type="evidence" value="ECO:0007669"/>
    <property type="project" value="InterPro"/>
</dbReference>
<dbReference type="GO" id="GO:0016705">
    <property type="term" value="F:oxidoreductase activity, acting on paired donors, with incorporation or reduction of molecular oxygen"/>
    <property type="evidence" value="ECO:0007669"/>
    <property type="project" value="InterPro"/>
</dbReference>
<name>A0AAN8TF46_SOLBU</name>
<protein>
    <submittedName>
        <fullName evidence="1">Uncharacterized protein</fullName>
    </submittedName>
</protein>
<dbReference type="AlphaFoldDB" id="A0AAN8TF46"/>
<comment type="caution">
    <text evidence="1">The sequence shown here is derived from an EMBL/GenBank/DDBJ whole genome shotgun (WGS) entry which is preliminary data.</text>
</comment>
<organism evidence="1 2">
    <name type="scientific">Solanum bulbocastanum</name>
    <name type="common">Wild potato</name>
    <dbReference type="NCBI Taxonomy" id="147425"/>
    <lineage>
        <taxon>Eukaryota</taxon>
        <taxon>Viridiplantae</taxon>
        <taxon>Streptophyta</taxon>
        <taxon>Embryophyta</taxon>
        <taxon>Tracheophyta</taxon>
        <taxon>Spermatophyta</taxon>
        <taxon>Magnoliopsida</taxon>
        <taxon>eudicotyledons</taxon>
        <taxon>Gunneridae</taxon>
        <taxon>Pentapetalae</taxon>
        <taxon>asterids</taxon>
        <taxon>lamiids</taxon>
        <taxon>Solanales</taxon>
        <taxon>Solanaceae</taxon>
        <taxon>Solanoideae</taxon>
        <taxon>Solaneae</taxon>
        <taxon>Solanum</taxon>
    </lineage>
</organism>
<evidence type="ECO:0000313" key="2">
    <source>
        <dbReference type="Proteomes" id="UP001371456"/>
    </source>
</evidence>
<dbReference type="GO" id="GO:0004497">
    <property type="term" value="F:monooxygenase activity"/>
    <property type="evidence" value="ECO:0007669"/>
    <property type="project" value="InterPro"/>
</dbReference>
<evidence type="ECO:0000313" key="1">
    <source>
        <dbReference type="EMBL" id="KAK6782601.1"/>
    </source>
</evidence>
<proteinExistence type="predicted"/>
<keyword evidence="2" id="KW-1185">Reference proteome</keyword>
<gene>
    <name evidence="1" type="ORF">RDI58_020397</name>
</gene>
<dbReference type="InterPro" id="IPR036396">
    <property type="entry name" value="Cyt_P450_sf"/>
</dbReference>
<dbReference type="SUPFAM" id="SSF48264">
    <property type="entry name" value="Cytochrome P450"/>
    <property type="match status" value="1"/>
</dbReference>
<dbReference type="EMBL" id="JBANQN010000008">
    <property type="protein sequence ID" value="KAK6782601.1"/>
    <property type="molecule type" value="Genomic_DNA"/>
</dbReference>
<sequence>MGDQWMKMRRILASHVLTPTSLQWLRGKRDEEATTFIDSFTINVKINLLLA</sequence>
<dbReference type="Proteomes" id="UP001371456">
    <property type="component" value="Unassembled WGS sequence"/>
</dbReference>